<dbReference type="SMART" id="SM00391">
    <property type="entry name" value="MBD"/>
    <property type="match status" value="1"/>
</dbReference>
<evidence type="ECO:0000256" key="1">
    <source>
        <dbReference type="ARBA" id="ARBA00004123"/>
    </source>
</evidence>
<evidence type="ECO:0000256" key="7">
    <source>
        <dbReference type="ARBA" id="ARBA00023163"/>
    </source>
</evidence>
<evidence type="ECO:0000256" key="6">
    <source>
        <dbReference type="ARBA" id="ARBA00023125"/>
    </source>
</evidence>
<sequence length="175" mass="20290">MEKSKFPKDCVGAYAVQCEKCFKWRLIPSLEEYETIRETFIEEPWYCERRPDITCDHPGDIEYDATRLWIIDKPNLPKPPRGTKRGLSLRRDLSKLDVHYVMPDGKKVRSSGEVEKFLDAHPEYKGKLSVSSFAFTPPKILEDMVPRNPEGKTPKYKRLKAVLAMRIAEGTKMPD</sequence>
<comment type="caution">
    <text evidence="11">The sequence shown here is derived from an EMBL/GenBank/DDBJ whole genome shotgun (WGS) entry which is preliminary data.</text>
</comment>
<evidence type="ECO:0000313" key="12">
    <source>
        <dbReference type="Proteomes" id="UP001412067"/>
    </source>
</evidence>
<organism evidence="11 12">
    <name type="scientific">Platanthera guangdongensis</name>
    <dbReference type="NCBI Taxonomy" id="2320717"/>
    <lineage>
        <taxon>Eukaryota</taxon>
        <taxon>Viridiplantae</taxon>
        <taxon>Streptophyta</taxon>
        <taxon>Embryophyta</taxon>
        <taxon>Tracheophyta</taxon>
        <taxon>Spermatophyta</taxon>
        <taxon>Magnoliopsida</taxon>
        <taxon>Liliopsida</taxon>
        <taxon>Asparagales</taxon>
        <taxon>Orchidaceae</taxon>
        <taxon>Orchidoideae</taxon>
        <taxon>Orchideae</taxon>
        <taxon>Orchidinae</taxon>
        <taxon>Platanthera</taxon>
    </lineage>
</organism>
<keyword evidence="3" id="KW-0863">Zinc-finger</keyword>
<dbReference type="CDD" id="cd01396">
    <property type="entry name" value="MeCP2_MBD"/>
    <property type="match status" value="1"/>
</dbReference>
<dbReference type="Gene3D" id="3.30.890.10">
    <property type="entry name" value="Methyl-cpg-binding Protein 2, Chain A"/>
    <property type="match status" value="1"/>
</dbReference>
<name>A0ABR2MRF7_9ASPA</name>
<keyword evidence="2" id="KW-0479">Metal-binding</keyword>
<dbReference type="Proteomes" id="UP001412067">
    <property type="component" value="Unassembled WGS sequence"/>
</dbReference>
<dbReference type="EMBL" id="JBBWWR010000005">
    <property type="protein sequence ID" value="KAK8966797.1"/>
    <property type="molecule type" value="Genomic_DNA"/>
</dbReference>
<feature type="domain" description="CW-type" evidence="10">
    <location>
        <begin position="8"/>
        <end position="63"/>
    </location>
</feature>
<dbReference type="InterPro" id="IPR011124">
    <property type="entry name" value="Znf_CW"/>
</dbReference>
<dbReference type="PROSITE" id="PS50982">
    <property type="entry name" value="MBD"/>
    <property type="match status" value="1"/>
</dbReference>
<evidence type="ECO:0000256" key="3">
    <source>
        <dbReference type="ARBA" id="ARBA00022771"/>
    </source>
</evidence>
<dbReference type="InterPro" id="IPR016177">
    <property type="entry name" value="DNA-bd_dom_sf"/>
</dbReference>
<evidence type="ECO:0000259" key="10">
    <source>
        <dbReference type="PROSITE" id="PS51050"/>
    </source>
</evidence>
<gene>
    <name evidence="11" type="primary">MBD4</name>
    <name evidence="11" type="ORF">KSP40_PGU002738</name>
</gene>
<dbReference type="Pfam" id="PF01429">
    <property type="entry name" value="MBD"/>
    <property type="match status" value="1"/>
</dbReference>
<dbReference type="Pfam" id="PF07496">
    <property type="entry name" value="zf-CW"/>
    <property type="match status" value="1"/>
</dbReference>
<comment type="subcellular location">
    <subcellularLocation>
        <location evidence="1">Nucleus</location>
    </subcellularLocation>
</comment>
<evidence type="ECO:0000256" key="5">
    <source>
        <dbReference type="ARBA" id="ARBA00023015"/>
    </source>
</evidence>
<keyword evidence="7" id="KW-0804">Transcription</keyword>
<dbReference type="PANTHER" id="PTHR12396">
    <property type="entry name" value="METHYL-CPG BINDING PROTEIN, MBD"/>
    <property type="match status" value="1"/>
</dbReference>
<dbReference type="PROSITE" id="PS51050">
    <property type="entry name" value="ZF_CW"/>
    <property type="match status" value="1"/>
</dbReference>
<feature type="domain" description="MBD" evidence="9">
    <location>
        <begin position="69"/>
        <end position="140"/>
    </location>
</feature>
<dbReference type="PANTHER" id="PTHR12396:SF10">
    <property type="entry name" value="METHYL-CPG-BINDING DOMAIN-CONTAINING PROTEIN 1-RELATED"/>
    <property type="match status" value="1"/>
</dbReference>
<keyword evidence="5" id="KW-0805">Transcription regulation</keyword>
<evidence type="ECO:0000259" key="9">
    <source>
        <dbReference type="PROSITE" id="PS50982"/>
    </source>
</evidence>
<accession>A0ABR2MRF7</accession>
<protein>
    <submittedName>
        <fullName evidence="11">Methyl-CpG-binding domain-containing protein 4</fullName>
    </submittedName>
</protein>
<dbReference type="Gene3D" id="3.30.40.100">
    <property type="match status" value="1"/>
</dbReference>
<keyword evidence="8" id="KW-0539">Nucleus</keyword>
<dbReference type="InterPro" id="IPR001739">
    <property type="entry name" value="Methyl_CpG_DNA-bd"/>
</dbReference>
<keyword evidence="4" id="KW-0862">Zinc</keyword>
<evidence type="ECO:0000313" key="11">
    <source>
        <dbReference type="EMBL" id="KAK8966797.1"/>
    </source>
</evidence>
<keyword evidence="12" id="KW-1185">Reference proteome</keyword>
<evidence type="ECO:0000256" key="2">
    <source>
        <dbReference type="ARBA" id="ARBA00022723"/>
    </source>
</evidence>
<keyword evidence="6" id="KW-0238">DNA-binding</keyword>
<dbReference type="SUPFAM" id="SSF54171">
    <property type="entry name" value="DNA-binding domain"/>
    <property type="match status" value="1"/>
</dbReference>
<evidence type="ECO:0000256" key="4">
    <source>
        <dbReference type="ARBA" id="ARBA00022833"/>
    </source>
</evidence>
<reference evidence="11 12" key="1">
    <citation type="journal article" date="2022" name="Nat. Plants">
        <title>Genomes of leafy and leafless Platanthera orchids illuminate the evolution of mycoheterotrophy.</title>
        <authorList>
            <person name="Li M.H."/>
            <person name="Liu K.W."/>
            <person name="Li Z."/>
            <person name="Lu H.C."/>
            <person name="Ye Q.L."/>
            <person name="Zhang D."/>
            <person name="Wang J.Y."/>
            <person name="Li Y.F."/>
            <person name="Zhong Z.M."/>
            <person name="Liu X."/>
            <person name="Yu X."/>
            <person name="Liu D.K."/>
            <person name="Tu X.D."/>
            <person name="Liu B."/>
            <person name="Hao Y."/>
            <person name="Liao X.Y."/>
            <person name="Jiang Y.T."/>
            <person name="Sun W.H."/>
            <person name="Chen J."/>
            <person name="Chen Y.Q."/>
            <person name="Ai Y."/>
            <person name="Zhai J.W."/>
            <person name="Wu S.S."/>
            <person name="Zhou Z."/>
            <person name="Hsiao Y.Y."/>
            <person name="Wu W.L."/>
            <person name="Chen Y.Y."/>
            <person name="Lin Y.F."/>
            <person name="Hsu J.L."/>
            <person name="Li C.Y."/>
            <person name="Wang Z.W."/>
            <person name="Zhao X."/>
            <person name="Zhong W.Y."/>
            <person name="Ma X.K."/>
            <person name="Ma L."/>
            <person name="Huang J."/>
            <person name="Chen G.Z."/>
            <person name="Huang M.Z."/>
            <person name="Huang L."/>
            <person name="Peng D.H."/>
            <person name="Luo Y.B."/>
            <person name="Zou S.Q."/>
            <person name="Chen S.P."/>
            <person name="Lan S."/>
            <person name="Tsai W.C."/>
            <person name="Van de Peer Y."/>
            <person name="Liu Z.J."/>
        </authorList>
    </citation>
    <scope>NUCLEOTIDE SEQUENCE [LARGE SCALE GENOMIC DNA]</scope>
    <source>
        <strain evidence="11">Lor288</strain>
    </source>
</reference>
<evidence type="ECO:0000256" key="8">
    <source>
        <dbReference type="ARBA" id="ARBA00023242"/>
    </source>
</evidence>
<proteinExistence type="predicted"/>